<evidence type="ECO:0000256" key="5">
    <source>
        <dbReference type="ARBA" id="ARBA00022679"/>
    </source>
</evidence>
<keyword evidence="16" id="KW-1185">Reference proteome</keyword>
<keyword evidence="5" id="KW-0808">Transferase</keyword>
<evidence type="ECO:0000313" key="16">
    <source>
        <dbReference type="Proteomes" id="UP000569914"/>
    </source>
</evidence>
<dbReference type="Pfam" id="PF02518">
    <property type="entry name" value="HATPase_c"/>
    <property type="match status" value="1"/>
</dbReference>
<dbReference type="SMART" id="SM00388">
    <property type="entry name" value="HisKA"/>
    <property type="match status" value="1"/>
</dbReference>
<dbReference type="CDD" id="cd06225">
    <property type="entry name" value="HAMP"/>
    <property type="match status" value="1"/>
</dbReference>
<dbReference type="GO" id="GO:0005886">
    <property type="term" value="C:plasma membrane"/>
    <property type="evidence" value="ECO:0007669"/>
    <property type="project" value="UniProtKB-SubCell"/>
</dbReference>
<dbReference type="InterPro" id="IPR036097">
    <property type="entry name" value="HisK_dim/P_sf"/>
</dbReference>
<dbReference type="PROSITE" id="PS50885">
    <property type="entry name" value="HAMP"/>
    <property type="match status" value="1"/>
</dbReference>
<dbReference type="AlphaFoldDB" id="A0A7Y9LEU9"/>
<dbReference type="InterPro" id="IPR036890">
    <property type="entry name" value="HATPase_C_sf"/>
</dbReference>
<feature type="domain" description="HAMP" evidence="14">
    <location>
        <begin position="125"/>
        <end position="188"/>
    </location>
</feature>
<dbReference type="InterPro" id="IPR005467">
    <property type="entry name" value="His_kinase_dom"/>
</dbReference>
<feature type="region of interest" description="Disordered" evidence="11">
    <location>
        <begin position="346"/>
        <end position="372"/>
    </location>
</feature>
<keyword evidence="8 12" id="KW-1133">Transmembrane helix</keyword>
<gene>
    <name evidence="15" type="ORF">BKA15_004740</name>
</gene>
<dbReference type="PANTHER" id="PTHR45436">
    <property type="entry name" value="SENSOR HISTIDINE KINASE YKOH"/>
    <property type="match status" value="1"/>
</dbReference>
<dbReference type="Gene3D" id="3.30.565.10">
    <property type="entry name" value="Histidine kinase-like ATPase, C-terminal domain"/>
    <property type="match status" value="1"/>
</dbReference>
<feature type="transmembrane region" description="Helical" evidence="12">
    <location>
        <begin position="96"/>
        <end position="124"/>
    </location>
</feature>
<keyword evidence="10 12" id="KW-0472">Membrane</keyword>
<keyword evidence="6 12" id="KW-0812">Transmembrane</keyword>
<dbReference type="CDD" id="cd00075">
    <property type="entry name" value="HATPase"/>
    <property type="match status" value="1"/>
</dbReference>
<dbReference type="CDD" id="cd00082">
    <property type="entry name" value="HisKA"/>
    <property type="match status" value="1"/>
</dbReference>
<dbReference type="SMART" id="SM00304">
    <property type="entry name" value="HAMP"/>
    <property type="match status" value="1"/>
</dbReference>
<evidence type="ECO:0000256" key="11">
    <source>
        <dbReference type="SAM" id="MobiDB-lite"/>
    </source>
</evidence>
<evidence type="ECO:0000256" key="6">
    <source>
        <dbReference type="ARBA" id="ARBA00022692"/>
    </source>
</evidence>
<dbReference type="GO" id="GO:0000155">
    <property type="term" value="F:phosphorelay sensor kinase activity"/>
    <property type="evidence" value="ECO:0007669"/>
    <property type="project" value="InterPro"/>
</dbReference>
<keyword evidence="7 15" id="KW-0418">Kinase</keyword>
<evidence type="ECO:0000259" key="13">
    <source>
        <dbReference type="PROSITE" id="PS50109"/>
    </source>
</evidence>
<dbReference type="PROSITE" id="PS50109">
    <property type="entry name" value="HIS_KIN"/>
    <property type="match status" value="1"/>
</dbReference>
<dbReference type="InterPro" id="IPR003660">
    <property type="entry name" value="HAMP_dom"/>
</dbReference>
<keyword evidence="9" id="KW-0902">Two-component regulatory system</keyword>
<comment type="caution">
    <text evidence="15">The sequence shown here is derived from an EMBL/GenBank/DDBJ whole genome shotgun (WGS) entry which is preliminary data.</text>
</comment>
<dbReference type="PRINTS" id="PR00344">
    <property type="entry name" value="BCTRLSENSOR"/>
</dbReference>
<dbReference type="SUPFAM" id="SSF47384">
    <property type="entry name" value="Homodimeric domain of signal transducing histidine kinase"/>
    <property type="match status" value="1"/>
</dbReference>
<dbReference type="InterPro" id="IPR004358">
    <property type="entry name" value="Sig_transdc_His_kin-like_C"/>
</dbReference>
<evidence type="ECO:0000313" key="15">
    <source>
        <dbReference type="EMBL" id="NYE73411.1"/>
    </source>
</evidence>
<sequence length="417" mass="43457">MITRRPRLGLRGRLTLLYGGLILAAGSLILAGIYVVVGQRLDQELGSDATEARIAALRERAAASGDSTIVLPDGSTVQLDVLITQLEQDRAALRDAALAAIVSQGAVVVLVVAVAAGAGGWIIAGRGLRPLDLMTATAERIARATGPERNLHERIGLTQGAGTAPNDEVRRLATAFDAMLDSLDRAFDGQRHFVANASHQLRTPLAVQRATIEVEITRPGAAPGTVALGARLLEQIETNARLIDGLLVLAESENRVEQVEPLDLADTAGAAVASVQQADRSELVINTDLRPAPASGDPLLLEQLIRNLVENALRYNVSGGTVMITTGVADDHAVIRVRNTGPVVDPADLPGLLEPFTRGPGRRRRDQDGAPVAGHGLGLAVVTAITAAHGGRLDLTPRPGGGLCVTVSLPATNASSC</sequence>
<dbReference type="InterPro" id="IPR003661">
    <property type="entry name" value="HisK_dim/P_dom"/>
</dbReference>
<dbReference type="Gene3D" id="1.10.287.130">
    <property type="match status" value="1"/>
</dbReference>
<dbReference type="EC" id="2.7.13.3" evidence="3"/>
<dbReference type="Pfam" id="PF00512">
    <property type="entry name" value="HisKA"/>
    <property type="match status" value="1"/>
</dbReference>
<evidence type="ECO:0000256" key="10">
    <source>
        <dbReference type="ARBA" id="ARBA00023136"/>
    </source>
</evidence>
<organism evidence="15 16">
    <name type="scientific">Microlunatus parietis</name>
    <dbReference type="NCBI Taxonomy" id="682979"/>
    <lineage>
        <taxon>Bacteria</taxon>
        <taxon>Bacillati</taxon>
        <taxon>Actinomycetota</taxon>
        <taxon>Actinomycetes</taxon>
        <taxon>Propionibacteriales</taxon>
        <taxon>Propionibacteriaceae</taxon>
        <taxon>Microlunatus</taxon>
    </lineage>
</organism>
<evidence type="ECO:0000256" key="1">
    <source>
        <dbReference type="ARBA" id="ARBA00000085"/>
    </source>
</evidence>
<dbReference type="Proteomes" id="UP000569914">
    <property type="component" value="Unassembled WGS sequence"/>
</dbReference>
<comment type="subcellular location">
    <subcellularLocation>
        <location evidence="2">Cell membrane</location>
    </subcellularLocation>
</comment>
<dbReference type="SMART" id="SM00387">
    <property type="entry name" value="HATPase_c"/>
    <property type="match status" value="1"/>
</dbReference>
<dbReference type="Pfam" id="PF00672">
    <property type="entry name" value="HAMP"/>
    <property type="match status" value="1"/>
</dbReference>
<feature type="domain" description="Histidine kinase" evidence="13">
    <location>
        <begin position="196"/>
        <end position="413"/>
    </location>
</feature>
<dbReference type="PANTHER" id="PTHR45436:SF5">
    <property type="entry name" value="SENSOR HISTIDINE KINASE TRCS"/>
    <property type="match status" value="1"/>
</dbReference>
<comment type="catalytic activity">
    <reaction evidence="1">
        <text>ATP + protein L-histidine = ADP + protein N-phospho-L-histidine.</text>
        <dbReference type="EC" id="2.7.13.3"/>
    </reaction>
</comment>
<evidence type="ECO:0000256" key="12">
    <source>
        <dbReference type="SAM" id="Phobius"/>
    </source>
</evidence>
<evidence type="ECO:0000256" key="9">
    <source>
        <dbReference type="ARBA" id="ARBA00023012"/>
    </source>
</evidence>
<name>A0A7Y9LEU9_9ACTN</name>
<dbReference type="RefSeq" id="WP_179754878.1">
    <property type="nucleotide sequence ID" value="NZ_JACCBU010000001.1"/>
</dbReference>
<accession>A0A7Y9LEU9</accession>
<reference evidence="15 16" key="1">
    <citation type="submission" date="2020-07" db="EMBL/GenBank/DDBJ databases">
        <title>Sequencing the genomes of 1000 actinobacteria strains.</title>
        <authorList>
            <person name="Klenk H.-P."/>
        </authorList>
    </citation>
    <scope>NUCLEOTIDE SEQUENCE [LARGE SCALE GENOMIC DNA]</scope>
    <source>
        <strain evidence="15 16">DSM 22083</strain>
    </source>
</reference>
<evidence type="ECO:0000256" key="2">
    <source>
        <dbReference type="ARBA" id="ARBA00004236"/>
    </source>
</evidence>
<evidence type="ECO:0000256" key="7">
    <source>
        <dbReference type="ARBA" id="ARBA00022777"/>
    </source>
</evidence>
<evidence type="ECO:0000256" key="4">
    <source>
        <dbReference type="ARBA" id="ARBA00022553"/>
    </source>
</evidence>
<protein>
    <recommendedName>
        <fullName evidence="3">histidine kinase</fullName>
        <ecNumber evidence="3">2.7.13.3</ecNumber>
    </recommendedName>
</protein>
<dbReference type="EMBL" id="JACCBU010000001">
    <property type="protein sequence ID" value="NYE73411.1"/>
    <property type="molecule type" value="Genomic_DNA"/>
</dbReference>
<dbReference type="SUPFAM" id="SSF55874">
    <property type="entry name" value="ATPase domain of HSP90 chaperone/DNA topoisomerase II/histidine kinase"/>
    <property type="match status" value="1"/>
</dbReference>
<dbReference type="InterPro" id="IPR003594">
    <property type="entry name" value="HATPase_dom"/>
</dbReference>
<dbReference type="InterPro" id="IPR050428">
    <property type="entry name" value="TCS_sensor_his_kinase"/>
</dbReference>
<feature type="transmembrane region" description="Helical" evidence="12">
    <location>
        <begin position="16"/>
        <end position="37"/>
    </location>
</feature>
<dbReference type="Gene3D" id="6.10.340.10">
    <property type="match status" value="1"/>
</dbReference>
<evidence type="ECO:0000256" key="3">
    <source>
        <dbReference type="ARBA" id="ARBA00012438"/>
    </source>
</evidence>
<evidence type="ECO:0000256" key="8">
    <source>
        <dbReference type="ARBA" id="ARBA00022989"/>
    </source>
</evidence>
<proteinExistence type="predicted"/>
<keyword evidence="4" id="KW-0597">Phosphoprotein</keyword>
<evidence type="ECO:0000259" key="14">
    <source>
        <dbReference type="PROSITE" id="PS50885"/>
    </source>
</evidence>